<keyword evidence="3" id="KW-1185">Reference proteome</keyword>
<feature type="region of interest" description="Disordered" evidence="1">
    <location>
        <begin position="64"/>
        <end position="84"/>
    </location>
</feature>
<reference evidence="2" key="1">
    <citation type="submission" date="2019-07" db="EMBL/GenBank/DDBJ databases">
        <title>Hyphodiscus hymeniophilus genome sequencing and assembly.</title>
        <authorList>
            <person name="Kramer G."/>
            <person name="Nodwell J."/>
        </authorList>
    </citation>
    <scope>NUCLEOTIDE SEQUENCE</scope>
    <source>
        <strain evidence="2">ATCC 34498</strain>
    </source>
</reference>
<evidence type="ECO:0000313" key="3">
    <source>
        <dbReference type="Proteomes" id="UP000785200"/>
    </source>
</evidence>
<accession>A0A9P7AXP1</accession>
<dbReference type="EMBL" id="VNKQ01000008">
    <property type="protein sequence ID" value="KAG0649321.1"/>
    <property type="molecule type" value="Genomic_DNA"/>
</dbReference>
<sequence>MESTTKSTQASSTTHENPTETKVPDGRKNSVGEMLPSPVETWKPNFARRQSWKFEDLKREHVAADFTKSTNEKNEALGGFSEAK</sequence>
<proteinExistence type="predicted"/>
<dbReference type="Proteomes" id="UP000785200">
    <property type="component" value="Unassembled WGS sequence"/>
</dbReference>
<dbReference type="AlphaFoldDB" id="A0A9P7AXP1"/>
<name>A0A9P7AXP1_9HELO</name>
<feature type="compositionally biased region" description="Basic and acidic residues" evidence="1">
    <location>
        <begin position="17"/>
        <end position="30"/>
    </location>
</feature>
<evidence type="ECO:0000313" key="2">
    <source>
        <dbReference type="EMBL" id="KAG0649321.1"/>
    </source>
</evidence>
<feature type="compositionally biased region" description="Low complexity" evidence="1">
    <location>
        <begin position="1"/>
        <end position="14"/>
    </location>
</feature>
<evidence type="ECO:0000256" key="1">
    <source>
        <dbReference type="SAM" id="MobiDB-lite"/>
    </source>
</evidence>
<protein>
    <submittedName>
        <fullName evidence="2">Uncharacterized protein</fullName>
    </submittedName>
</protein>
<gene>
    <name evidence="2" type="ORF">D0Z07_4364</name>
</gene>
<organism evidence="2 3">
    <name type="scientific">Hyphodiscus hymeniophilus</name>
    <dbReference type="NCBI Taxonomy" id="353542"/>
    <lineage>
        <taxon>Eukaryota</taxon>
        <taxon>Fungi</taxon>
        <taxon>Dikarya</taxon>
        <taxon>Ascomycota</taxon>
        <taxon>Pezizomycotina</taxon>
        <taxon>Leotiomycetes</taxon>
        <taxon>Helotiales</taxon>
        <taxon>Hyphodiscaceae</taxon>
        <taxon>Hyphodiscus</taxon>
    </lineage>
</organism>
<dbReference type="OrthoDB" id="5425892at2759"/>
<feature type="region of interest" description="Disordered" evidence="1">
    <location>
        <begin position="1"/>
        <end position="39"/>
    </location>
</feature>
<comment type="caution">
    <text evidence="2">The sequence shown here is derived from an EMBL/GenBank/DDBJ whole genome shotgun (WGS) entry which is preliminary data.</text>
</comment>